<comment type="similarity">
    <text evidence="1">Belongs to the DCC1 family.</text>
</comment>
<reference evidence="4" key="1">
    <citation type="journal article" date="2020" name="Stud. Mycol.">
        <title>101 Dothideomycetes genomes: a test case for predicting lifestyles and emergence of pathogens.</title>
        <authorList>
            <person name="Haridas S."/>
            <person name="Albert R."/>
            <person name="Binder M."/>
            <person name="Bloem J."/>
            <person name="Labutti K."/>
            <person name="Salamov A."/>
            <person name="Andreopoulos B."/>
            <person name="Baker S."/>
            <person name="Barry K."/>
            <person name="Bills G."/>
            <person name="Bluhm B."/>
            <person name="Cannon C."/>
            <person name="Castanera R."/>
            <person name="Culley D."/>
            <person name="Daum C."/>
            <person name="Ezra D."/>
            <person name="Gonzalez J."/>
            <person name="Henrissat B."/>
            <person name="Kuo A."/>
            <person name="Liang C."/>
            <person name="Lipzen A."/>
            <person name="Lutzoni F."/>
            <person name="Magnuson J."/>
            <person name="Mondo S."/>
            <person name="Nolan M."/>
            <person name="Ohm R."/>
            <person name="Pangilinan J."/>
            <person name="Park H.-J."/>
            <person name="Ramirez L."/>
            <person name="Alfaro M."/>
            <person name="Sun H."/>
            <person name="Tritt A."/>
            <person name="Yoshinaga Y."/>
            <person name="Zwiers L.-H."/>
            <person name="Turgeon B."/>
            <person name="Goodwin S."/>
            <person name="Spatafora J."/>
            <person name="Crous P."/>
            <person name="Grigoriev I."/>
        </authorList>
    </citation>
    <scope>NUCLEOTIDE SEQUENCE</scope>
    <source>
        <strain evidence="4">CBS 133067</strain>
    </source>
</reference>
<dbReference type="GO" id="GO:0000775">
    <property type="term" value="C:chromosome, centromeric region"/>
    <property type="evidence" value="ECO:0007669"/>
    <property type="project" value="TreeGrafter"/>
</dbReference>
<keyword evidence="2" id="KW-0235">DNA replication</keyword>
<sequence length="350" mass="38326">MATQDQPGIPFSIAHEQQNFRLLELPDELVELLSASDAPFLQLKSSPPSDPSTSTPSKPANAVLCTANKTYQIRQVQTSNSVFFIQPSSTSNEDAIPTPGVTAIATIQSTLELLPSNHPSPSRLLDDLLLKWNATTSLPDFLSRSKGKAHRSKQHLFSDVPLSGAECGSAWYALCAFQHEVFCVRPTVVALHKLWRQMVIACLVSDIDIAGTGRIYANEIWEALKDEDEGWPLALVDAVVGHLGSAPVEGGVLVEKEKLLAFIGGLVLETETVVSKNMDEKTLVEKWKENVPDKWRGDVSLELIKDNCKISGSIVTALSYRDELDSAGTAPARKDTAGRKWHEKFKAGRR</sequence>
<proteinExistence type="inferred from homology"/>
<comment type="caution">
    <text evidence="4">The sequence shown here is derived from an EMBL/GenBank/DDBJ whole genome shotgun (WGS) entry which is preliminary data.</text>
</comment>
<evidence type="ECO:0000313" key="5">
    <source>
        <dbReference type="Proteomes" id="UP000799772"/>
    </source>
</evidence>
<dbReference type="GO" id="GO:0000785">
    <property type="term" value="C:chromatin"/>
    <property type="evidence" value="ECO:0007669"/>
    <property type="project" value="TreeGrafter"/>
</dbReference>
<dbReference type="AlphaFoldDB" id="A0A9P4IN21"/>
<dbReference type="GO" id="GO:0006260">
    <property type="term" value="P:DNA replication"/>
    <property type="evidence" value="ECO:0007669"/>
    <property type="project" value="UniProtKB-KW"/>
</dbReference>
<dbReference type="PANTHER" id="PTHR13395:SF6">
    <property type="entry name" value="SISTER CHROMATID COHESION PROTEIN DCC1"/>
    <property type="match status" value="1"/>
</dbReference>
<dbReference type="Proteomes" id="UP000799772">
    <property type="component" value="Unassembled WGS sequence"/>
</dbReference>
<evidence type="ECO:0000256" key="1">
    <source>
        <dbReference type="ARBA" id="ARBA00007017"/>
    </source>
</evidence>
<gene>
    <name evidence="4" type="ORF">NA57DRAFT_71932</name>
</gene>
<dbReference type="GO" id="GO:0034088">
    <property type="term" value="P:maintenance of mitotic sister chromatid cohesion"/>
    <property type="evidence" value="ECO:0007669"/>
    <property type="project" value="TreeGrafter"/>
</dbReference>
<evidence type="ECO:0000256" key="3">
    <source>
        <dbReference type="SAM" id="MobiDB-lite"/>
    </source>
</evidence>
<dbReference type="InterPro" id="IPR019128">
    <property type="entry name" value="Dcc1"/>
</dbReference>
<feature type="compositionally biased region" description="Basic and acidic residues" evidence="3">
    <location>
        <begin position="332"/>
        <end position="350"/>
    </location>
</feature>
<evidence type="ECO:0000313" key="4">
    <source>
        <dbReference type="EMBL" id="KAF2102948.1"/>
    </source>
</evidence>
<dbReference type="EMBL" id="ML978122">
    <property type="protein sequence ID" value="KAF2102948.1"/>
    <property type="molecule type" value="Genomic_DNA"/>
</dbReference>
<dbReference type="OrthoDB" id="5199543at2759"/>
<protein>
    <recommendedName>
        <fullName evidence="6">Sister chromatid cohesion protein Dcc1</fullName>
    </recommendedName>
</protein>
<evidence type="ECO:0008006" key="6">
    <source>
        <dbReference type="Google" id="ProtNLM"/>
    </source>
</evidence>
<dbReference type="PANTHER" id="PTHR13395">
    <property type="entry name" value="SISTER CHROMATID COHESION PROTEIN DCC1-RELATED"/>
    <property type="match status" value="1"/>
</dbReference>
<dbReference type="Pfam" id="PF09724">
    <property type="entry name" value="Dcc1"/>
    <property type="match status" value="1"/>
</dbReference>
<dbReference type="GO" id="GO:0031390">
    <property type="term" value="C:Ctf18 RFC-like complex"/>
    <property type="evidence" value="ECO:0007669"/>
    <property type="project" value="InterPro"/>
</dbReference>
<name>A0A9P4IN21_9PEZI</name>
<accession>A0A9P4IN21</accession>
<keyword evidence="5" id="KW-1185">Reference proteome</keyword>
<feature type="region of interest" description="Disordered" evidence="3">
    <location>
        <begin position="328"/>
        <end position="350"/>
    </location>
</feature>
<organism evidence="4 5">
    <name type="scientific">Rhizodiscina lignyota</name>
    <dbReference type="NCBI Taxonomy" id="1504668"/>
    <lineage>
        <taxon>Eukaryota</taxon>
        <taxon>Fungi</taxon>
        <taxon>Dikarya</taxon>
        <taxon>Ascomycota</taxon>
        <taxon>Pezizomycotina</taxon>
        <taxon>Dothideomycetes</taxon>
        <taxon>Pleosporomycetidae</taxon>
        <taxon>Aulographales</taxon>
        <taxon>Rhizodiscinaceae</taxon>
        <taxon>Rhizodiscina</taxon>
    </lineage>
</organism>
<evidence type="ECO:0000256" key="2">
    <source>
        <dbReference type="ARBA" id="ARBA00022705"/>
    </source>
</evidence>